<reference evidence="3 4" key="1">
    <citation type="submission" date="2019-02" db="EMBL/GenBank/DDBJ databases">
        <title>Deep-cultivation of Planctomycetes and their phenomic and genomic characterization uncovers novel biology.</title>
        <authorList>
            <person name="Wiegand S."/>
            <person name="Jogler M."/>
            <person name="Boedeker C."/>
            <person name="Pinto D."/>
            <person name="Vollmers J."/>
            <person name="Rivas-Marin E."/>
            <person name="Kohn T."/>
            <person name="Peeters S.H."/>
            <person name="Heuer A."/>
            <person name="Rast P."/>
            <person name="Oberbeckmann S."/>
            <person name="Bunk B."/>
            <person name="Jeske O."/>
            <person name="Meyerdierks A."/>
            <person name="Storesund J.E."/>
            <person name="Kallscheuer N."/>
            <person name="Luecker S."/>
            <person name="Lage O.M."/>
            <person name="Pohl T."/>
            <person name="Merkel B.J."/>
            <person name="Hornburger P."/>
            <person name="Mueller R.-W."/>
            <person name="Bruemmer F."/>
            <person name="Labrenz M."/>
            <person name="Spormann A.M."/>
            <person name="Op den Camp H."/>
            <person name="Overmann J."/>
            <person name="Amann R."/>
            <person name="Jetten M.S.M."/>
            <person name="Mascher T."/>
            <person name="Medema M.H."/>
            <person name="Devos D.P."/>
            <person name="Kaster A.-K."/>
            <person name="Ovreas L."/>
            <person name="Rohde M."/>
            <person name="Galperin M.Y."/>
            <person name="Jogler C."/>
        </authorList>
    </citation>
    <scope>NUCLEOTIDE SEQUENCE [LARGE SCALE GENOMIC DNA]</scope>
    <source>
        <strain evidence="3 4">Spa11</strain>
    </source>
</reference>
<dbReference type="GO" id="GO:0005524">
    <property type="term" value="F:ATP binding"/>
    <property type="evidence" value="ECO:0007669"/>
    <property type="project" value="InterPro"/>
</dbReference>
<protein>
    <submittedName>
        <fullName evidence="3">Protein kinase domain protein</fullName>
    </submittedName>
</protein>
<organism evidence="3 4">
    <name type="scientific">Botrimarina mediterranea</name>
    <dbReference type="NCBI Taxonomy" id="2528022"/>
    <lineage>
        <taxon>Bacteria</taxon>
        <taxon>Pseudomonadati</taxon>
        <taxon>Planctomycetota</taxon>
        <taxon>Planctomycetia</taxon>
        <taxon>Pirellulales</taxon>
        <taxon>Lacipirellulaceae</taxon>
        <taxon>Botrimarina</taxon>
    </lineage>
</organism>
<feature type="transmembrane region" description="Helical" evidence="1">
    <location>
        <begin position="425"/>
        <end position="446"/>
    </location>
</feature>
<keyword evidence="1" id="KW-1133">Transmembrane helix</keyword>
<dbReference type="Proteomes" id="UP000316426">
    <property type="component" value="Chromosome"/>
</dbReference>
<evidence type="ECO:0000259" key="2">
    <source>
        <dbReference type="PROSITE" id="PS50011"/>
    </source>
</evidence>
<dbReference type="GO" id="GO:0004672">
    <property type="term" value="F:protein kinase activity"/>
    <property type="evidence" value="ECO:0007669"/>
    <property type="project" value="InterPro"/>
</dbReference>
<dbReference type="InterPro" id="IPR000719">
    <property type="entry name" value="Prot_kinase_dom"/>
</dbReference>
<proteinExistence type="predicted"/>
<dbReference type="Gene3D" id="1.10.510.10">
    <property type="entry name" value="Transferase(Phosphotransferase) domain 1"/>
    <property type="match status" value="1"/>
</dbReference>
<dbReference type="RefSeq" id="WP_145113745.1">
    <property type="nucleotide sequence ID" value="NZ_CP036349.1"/>
</dbReference>
<sequence length="701" mass="77874">MMTRPSSSLLRQPLDKPLLYDASDRVVPLGDVIGSGGEGAVFEITGHPKLVAKVYHKDKLTEQHEHKLRKLASLSGGELLTIAAWPRGLLFDPRTKGVRGLLMDRIADAYPLHELYGTSSRARTFPQAQWGHLVLAARNLAAAFATMHERGVVIGDVNQGNLLVDSSMCVRMIDCDSFQIPHGKQFFRCPVGTPHFTPPELQSLKLVDVDRTVDHDAFGLAILIFHLLFVGRHPFAGRYNGPGEMTIEKAIAERRFAFSHNRAETLVDPPPASLRLDDLPHSVGDLFERAFRAQGDKPTRPRPAEWIGELETLIKQRRVCPIEEAHVYSSASLDCPWCRIENAGGPSFFLNFAMTDGSTESRLAALDTQLEKIDAIHFPELVGASLKLPRLPLAMKTAKTPTRTAADWIAAGWIASAATSVAGAFFWPVLAAGAVGSLATASLLAFGKAGKQRRQDLLDADKVLTEKLQRLALEARKINGEHGKRQEEYDAYAASVSTGIQRYKSDTEDMETILRQLRVEQKEDYLRNYSLSDYRRRIPGLTPQMVSVLESYGVDSAYHVDKALLTGVPGLSPAVMLELQAWRQRVEEKFEYKAEEGITERELAADKQEATRRFKIALARKILQGAKRMRAMAFAAQGQLDQAMSVFKRHVEEWRGLAQKRQQEQAERAPWERQLNSNLWAVLGAGIGAPLVGAILWLLMG</sequence>
<dbReference type="InterPro" id="IPR011009">
    <property type="entry name" value="Kinase-like_dom_sf"/>
</dbReference>
<dbReference type="PROSITE" id="PS50011">
    <property type="entry name" value="PROTEIN_KINASE_DOM"/>
    <property type="match status" value="1"/>
</dbReference>
<keyword evidence="3" id="KW-0418">Kinase</keyword>
<feature type="transmembrane region" description="Helical" evidence="1">
    <location>
        <begin position="678"/>
        <end position="700"/>
    </location>
</feature>
<keyword evidence="1" id="KW-0812">Transmembrane</keyword>
<dbReference type="EMBL" id="CP036349">
    <property type="protein sequence ID" value="QDV74918.1"/>
    <property type="molecule type" value="Genomic_DNA"/>
</dbReference>
<evidence type="ECO:0000313" key="4">
    <source>
        <dbReference type="Proteomes" id="UP000316426"/>
    </source>
</evidence>
<dbReference type="SUPFAM" id="SSF56112">
    <property type="entry name" value="Protein kinase-like (PK-like)"/>
    <property type="match status" value="1"/>
</dbReference>
<dbReference type="Pfam" id="PF00069">
    <property type="entry name" value="Pkinase"/>
    <property type="match status" value="1"/>
</dbReference>
<gene>
    <name evidence="3" type="ORF">Spa11_31270</name>
</gene>
<accession>A0A518KAW7</accession>
<evidence type="ECO:0000313" key="3">
    <source>
        <dbReference type="EMBL" id="QDV74918.1"/>
    </source>
</evidence>
<dbReference type="KEGG" id="bmei:Spa11_31270"/>
<feature type="domain" description="Protein kinase" evidence="2">
    <location>
        <begin position="27"/>
        <end position="314"/>
    </location>
</feature>
<dbReference type="AlphaFoldDB" id="A0A518KAW7"/>
<keyword evidence="3" id="KW-0808">Transferase</keyword>
<keyword evidence="4" id="KW-1185">Reference proteome</keyword>
<keyword evidence="1" id="KW-0472">Membrane</keyword>
<name>A0A518KAW7_9BACT</name>
<evidence type="ECO:0000256" key="1">
    <source>
        <dbReference type="SAM" id="Phobius"/>
    </source>
</evidence>